<dbReference type="PANTHER" id="PTHR33055:SF16">
    <property type="entry name" value="TRANSPOSASE FOR INSERTION SEQUENCE ELEMENT IS1547"/>
    <property type="match status" value="1"/>
</dbReference>
<protein>
    <submittedName>
        <fullName evidence="4">Transposase</fullName>
    </submittedName>
</protein>
<feature type="coiled-coil region" evidence="1">
    <location>
        <begin position="193"/>
        <end position="220"/>
    </location>
</feature>
<dbReference type="EMBL" id="JAATJN010000001">
    <property type="protein sequence ID" value="NJC57896.1"/>
    <property type="molecule type" value="Genomic_DNA"/>
</dbReference>
<dbReference type="Proteomes" id="UP000576792">
    <property type="component" value="Unassembled WGS sequence"/>
</dbReference>
<dbReference type="AlphaFoldDB" id="A0A846S144"/>
<dbReference type="PANTHER" id="PTHR33055">
    <property type="entry name" value="TRANSPOSASE FOR INSERTION SEQUENCE ELEMENT IS1111A"/>
    <property type="match status" value="1"/>
</dbReference>
<name>A0A846S144_9MICO</name>
<dbReference type="GO" id="GO:0004803">
    <property type="term" value="F:transposase activity"/>
    <property type="evidence" value="ECO:0007669"/>
    <property type="project" value="InterPro"/>
</dbReference>
<keyword evidence="5" id="KW-1185">Reference proteome</keyword>
<dbReference type="RefSeq" id="WP_167951523.1">
    <property type="nucleotide sequence ID" value="NZ_BAAAPQ010000022.1"/>
</dbReference>
<sequence>MTAPRPNVYAGIDTHQNTNHVGIINEVGKKLGDQEFPTTGIGYQSLLDFVLTFGTIIAIGIEGTASYGAGITAYLRTHNITVKEVIRPNRQTRRGGKSDPIDAYSAAKTVAADADDLPVPKLLGGAIDGIRMLLKARTTAIKARTAATTQIIHFLTTAPAAVREQYAGLNSDDLHAALLATPPAADDHLEIVLHRLARRIEFLTDEIDTAYDQLAALTKDIAPALAAAKGIGPVSAAKLLVTAGENPERITSKAAFAALCGASPLQASSGKTNRHRLNRGGDRQANSALYDIVKVRMARDPRTKRYVARRTAEGKSKKEIMRCLKRYVANEVYSLITNPPAVPAIDDLRPFRQSKKMTLKTVAEHFSTWVITISRLERGLARNDEFADEYRKYLLESV</sequence>
<evidence type="ECO:0000259" key="3">
    <source>
        <dbReference type="Pfam" id="PF02371"/>
    </source>
</evidence>
<dbReference type="GO" id="GO:0003677">
    <property type="term" value="F:DNA binding"/>
    <property type="evidence" value="ECO:0007669"/>
    <property type="project" value="InterPro"/>
</dbReference>
<evidence type="ECO:0000313" key="4">
    <source>
        <dbReference type="EMBL" id="NJC57896.1"/>
    </source>
</evidence>
<reference evidence="4 5" key="1">
    <citation type="submission" date="2020-03" db="EMBL/GenBank/DDBJ databases">
        <title>Sequencing the genomes of 1000 actinobacteria strains.</title>
        <authorList>
            <person name="Klenk H.-P."/>
        </authorList>
    </citation>
    <scope>NUCLEOTIDE SEQUENCE [LARGE SCALE GENOMIC DNA]</scope>
    <source>
        <strain evidence="4 5">DSM 18964</strain>
    </source>
</reference>
<organism evidence="4 5">
    <name type="scientific">Brevibacterium marinum</name>
    <dbReference type="NCBI Taxonomy" id="418643"/>
    <lineage>
        <taxon>Bacteria</taxon>
        <taxon>Bacillati</taxon>
        <taxon>Actinomycetota</taxon>
        <taxon>Actinomycetes</taxon>
        <taxon>Micrococcales</taxon>
        <taxon>Brevibacteriaceae</taxon>
        <taxon>Brevibacterium</taxon>
    </lineage>
</organism>
<accession>A0A846S144</accession>
<dbReference type="InterPro" id="IPR047650">
    <property type="entry name" value="Transpos_IS110"/>
</dbReference>
<comment type="caution">
    <text evidence="4">The sequence shown here is derived from an EMBL/GenBank/DDBJ whole genome shotgun (WGS) entry which is preliminary data.</text>
</comment>
<gene>
    <name evidence="4" type="ORF">BKA07_002931</name>
</gene>
<dbReference type="Pfam" id="PF02371">
    <property type="entry name" value="Transposase_20"/>
    <property type="match status" value="1"/>
</dbReference>
<dbReference type="GO" id="GO:0006313">
    <property type="term" value="P:DNA transposition"/>
    <property type="evidence" value="ECO:0007669"/>
    <property type="project" value="InterPro"/>
</dbReference>
<keyword evidence="1" id="KW-0175">Coiled coil</keyword>
<dbReference type="InterPro" id="IPR003346">
    <property type="entry name" value="Transposase_20"/>
</dbReference>
<feature type="domain" description="Transposase IS110-like N-terminal" evidence="2">
    <location>
        <begin position="10"/>
        <end position="157"/>
    </location>
</feature>
<dbReference type="InterPro" id="IPR002525">
    <property type="entry name" value="Transp_IS110-like_N"/>
</dbReference>
<proteinExistence type="predicted"/>
<dbReference type="NCBIfam" id="NF033542">
    <property type="entry name" value="transpos_IS110"/>
    <property type="match status" value="1"/>
</dbReference>
<evidence type="ECO:0000313" key="5">
    <source>
        <dbReference type="Proteomes" id="UP000576792"/>
    </source>
</evidence>
<evidence type="ECO:0000256" key="1">
    <source>
        <dbReference type="SAM" id="Coils"/>
    </source>
</evidence>
<dbReference type="Pfam" id="PF01548">
    <property type="entry name" value="DEDD_Tnp_IS110"/>
    <property type="match status" value="1"/>
</dbReference>
<feature type="domain" description="Transposase IS116/IS110/IS902 C-terminal" evidence="3">
    <location>
        <begin position="224"/>
        <end position="307"/>
    </location>
</feature>
<evidence type="ECO:0000259" key="2">
    <source>
        <dbReference type="Pfam" id="PF01548"/>
    </source>
</evidence>